<evidence type="ECO:0000313" key="1">
    <source>
        <dbReference type="EMBL" id="NJR80086.1"/>
    </source>
</evidence>
<evidence type="ECO:0008006" key="3">
    <source>
        <dbReference type="Google" id="ProtNLM"/>
    </source>
</evidence>
<gene>
    <name evidence="1" type="ORF">HBH26_16000</name>
</gene>
<comment type="caution">
    <text evidence="1">The sequence shown here is derived from an EMBL/GenBank/DDBJ whole genome shotgun (WGS) entry which is preliminary data.</text>
</comment>
<organism evidence="1 2">
    <name type="scientific">Sphingomonas corticis</name>
    <dbReference type="NCBI Taxonomy" id="2722791"/>
    <lineage>
        <taxon>Bacteria</taxon>
        <taxon>Pseudomonadati</taxon>
        <taxon>Pseudomonadota</taxon>
        <taxon>Alphaproteobacteria</taxon>
        <taxon>Sphingomonadales</taxon>
        <taxon>Sphingomonadaceae</taxon>
        <taxon>Sphingomonas</taxon>
    </lineage>
</organism>
<dbReference type="EMBL" id="JAAVJH010000012">
    <property type="protein sequence ID" value="NJR80086.1"/>
    <property type="molecule type" value="Genomic_DNA"/>
</dbReference>
<accession>A0ABX1CS11</accession>
<dbReference type="RefSeq" id="WP_168135640.1">
    <property type="nucleotide sequence ID" value="NZ_JAAVJH010000012.1"/>
</dbReference>
<dbReference type="Proteomes" id="UP000732399">
    <property type="component" value="Unassembled WGS sequence"/>
</dbReference>
<reference evidence="1 2" key="1">
    <citation type="submission" date="2020-03" db="EMBL/GenBank/DDBJ databases">
        <authorList>
            <person name="Wang L."/>
            <person name="He N."/>
            <person name="Li Y."/>
            <person name="Fang Y."/>
            <person name="Zhang F."/>
        </authorList>
    </citation>
    <scope>NUCLEOTIDE SEQUENCE [LARGE SCALE GENOMIC DNA]</scope>
    <source>
        <strain evidence="1 2">36D10-4-7</strain>
    </source>
</reference>
<protein>
    <recommendedName>
        <fullName evidence="3">Alkaline phosphatase family protein</fullName>
    </recommendedName>
</protein>
<evidence type="ECO:0000313" key="2">
    <source>
        <dbReference type="Proteomes" id="UP000732399"/>
    </source>
</evidence>
<keyword evidence="2" id="KW-1185">Reference proteome</keyword>
<name>A0ABX1CS11_9SPHN</name>
<proteinExistence type="predicted"/>
<sequence>MEERLRSAFASAGHRQPRVYQTCGGFALVTSVERARLDGSPFGEPERFVDLDEPMSAIEELSLYGVLSALFRARPGRFRLIVIVVSDHGLAPLGSLSPQEAREWTQGGLLSLPTWIGKRPFTPGHDVSALVYEFEKASGSQHARLVTPARLSAGQHLRLTGMLGALER</sequence>